<dbReference type="CDD" id="cd06550">
    <property type="entry name" value="TM_ABC_iron-siderophores_like"/>
    <property type="match status" value="1"/>
</dbReference>
<organism evidence="9 10">
    <name type="scientific">Brachybacterium hainanense</name>
    <dbReference type="NCBI Taxonomy" id="1541174"/>
    <lineage>
        <taxon>Bacteria</taxon>
        <taxon>Bacillati</taxon>
        <taxon>Actinomycetota</taxon>
        <taxon>Actinomycetes</taxon>
        <taxon>Micrococcales</taxon>
        <taxon>Dermabacteraceae</taxon>
        <taxon>Brachybacterium</taxon>
    </lineage>
</organism>
<feature type="transmembrane region" description="Helical" evidence="8">
    <location>
        <begin position="164"/>
        <end position="185"/>
    </location>
</feature>
<keyword evidence="10" id="KW-1185">Reference proteome</keyword>
<keyword evidence="4" id="KW-1003">Cell membrane</keyword>
<evidence type="ECO:0000256" key="6">
    <source>
        <dbReference type="ARBA" id="ARBA00022989"/>
    </source>
</evidence>
<feature type="transmembrane region" description="Helical" evidence="8">
    <location>
        <begin position="293"/>
        <end position="316"/>
    </location>
</feature>
<feature type="transmembrane region" description="Helical" evidence="8">
    <location>
        <begin position="23"/>
        <end position="43"/>
    </location>
</feature>
<feature type="transmembrane region" description="Helical" evidence="8">
    <location>
        <begin position="133"/>
        <end position="152"/>
    </location>
</feature>
<dbReference type="InterPro" id="IPR000522">
    <property type="entry name" value="ABC_transptr_permease_BtuC"/>
</dbReference>
<sequence length="348" mass="35487">MSAAASAVKAPPAAALLRPRARWGALLAGILLLAGVGLLSVFIGSGEISARTVWQALLAPAGTIDDATIRDVRVPRTVLGVVVGAALGLAGALAQAITRNPLADPGILGVNAGAGLAIALAVAFLHLTTIDGYLWFGLLGALATAVLVHAVAARSPSGPTPLRLTMVGVAIGAVFLGMSRTLALLHPRTFEQMRYWGAGSLADRPAGTLRAVLPFVVAGAVIALVSGRALNALAMGEEVARSLGVRIVLVRTLSISAITLLCGAATAAVGPISFVGLMIPHAVRFLTGPDQRWLLALSLVLAPVLLVSADLLGRIVVRPAELQAGVMTAFLGAPVLIHLVRRSRRGAL</sequence>
<proteinExistence type="inferred from homology"/>
<name>A0ABV6R6H7_9MICO</name>
<evidence type="ECO:0000256" key="4">
    <source>
        <dbReference type="ARBA" id="ARBA00022475"/>
    </source>
</evidence>
<keyword evidence="6 8" id="KW-1133">Transmembrane helix</keyword>
<dbReference type="SUPFAM" id="SSF81345">
    <property type="entry name" value="ABC transporter involved in vitamin B12 uptake, BtuC"/>
    <property type="match status" value="1"/>
</dbReference>
<accession>A0ABV6R6H7</accession>
<dbReference type="InterPro" id="IPR037294">
    <property type="entry name" value="ABC_BtuC-like"/>
</dbReference>
<protein>
    <submittedName>
        <fullName evidence="9">Iron chelate uptake ABC transporter family permease subunit</fullName>
    </submittedName>
</protein>
<dbReference type="EMBL" id="JBHLSV010000001">
    <property type="protein sequence ID" value="MFC0672584.1"/>
    <property type="molecule type" value="Genomic_DNA"/>
</dbReference>
<evidence type="ECO:0000256" key="3">
    <source>
        <dbReference type="ARBA" id="ARBA00022448"/>
    </source>
</evidence>
<reference evidence="9 10" key="1">
    <citation type="submission" date="2024-09" db="EMBL/GenBank/DDBJ databases">
        <authorList>
            <person name="Sun Q."/>
            <person name="Mori K."/>
        </authorList>
    </citation>
    <scope>NUCLEOTIDE SEQUENCE [LARGE SCALE GENOMIC DNA]</scope>
    <source>
        <strain evidence="9 10">CICC 10874</strain>
    </source>
</reference>
<dbReference type="Gene3D" id="1.10.3470.10">
    <property type="entry name" value="ABC transporter involved in vitamin B12 uptake, BtuC"/>
    <property type="match status" value="1"/>
</dbReference>
<evidence type="ECO:0000256" key="7">
    <source>
        <dbReference type="ARBA" id="ARBA00023136"/>
    </source>
</evidence>
<feature type="transmembrane region" description="Helical" evidence="8">
    <location>
        <begin position="211"/>
        <end position="231"/>
    </location>
</feature>
<evidence type="ECO:0000313" key="9">
    <source>
        <dbReference type="EMBL" id="MFC0672584.1"/>
    </source>
</evidence>
<dbReference type="RefSeq" id="WP_376977478.1">
    <property type="nucleotide sequence ID" value="NZ_JBHLSV010000001.1"/>
</dbReference>
<feature type="transmembrane region" description="Helical" evidence="8">
    <location>
        <begin position="77"/>
        <end position="94"/>
    </location>
</feature>
<dbReference type="Pfam" id="PF01032">
    <property type="entry name" value="FecCD"/>
    <property type="match status" value="1"/>
</dbReference>
<keyword evidence="5 8" id="KW-0812">Transmembrane</keyword>
<evidence type="ECO:0000256" key="5">
    <source>
        <dbReference type="ARBA" id="ARBA00022692"/>
    </source>
</evidence>
<dbReference type="PANTHER" id="PTHR30472">
    <property type="entry name" value="FERRIC ENTEROBACTIN TRANSPORT SYSTEM PERMEASE PROTEIN"/>
    <property type="match status" value="1"/>
</dbReference>
<evidence type="ECO:0000313" key="10">
    <source>
        <dbReference type="Proteomes" id="UP001589793"/>
    </source>
</evidence>
<dbReference type="PANTHER" id="PTHR30472:SF1">
    <property type="entry name" value="FE(3+) DICITRATE TRANSPORT SYSTEM PERMEASE PROTEIN FECC-RELATED"/>
    <property type="match status" value="1"/>
</dbReference>
<evidence type="ECO:0000256" key="8">
    <source>
        <dbReference type="SAM" id="Phobius"/>
    </source>
</evidence>
<comment type="similarity">
    <text evidence="2">Belongs to the binding-protein-dependent transport system permease family. FecCD subfamily.</text>
</comment>
<comment type="caution">
    <text evidence="9">The sequence shown here is derived from an EMBL/GenBank/DDBJ whole genome shotgun (WGS) entry which is preliminary data.</text>
</comment>
<evidence type="ECO:0000256" key="1">
    <source>
        <dbReference type="ARBA" id="ARBA00004651"/>
    </source>
</evidence>
<gene>
    <name evidence="9" type="ORF">ACFFF6_01295</name>
</gene>
<feature type="transmembrane region" description="Helical" evidence="8">
    <location>
        <begin position="322"/>
        <end position="340"/>
    </location>
</feature>
<keyword evidence="7 8" id="KW-0472">Membrane</keyword>
<evidence type="ECO:0000256" key="2">
    <source>
        <dbReference type="ARBA" id="ARBA00007935"/>
    </source>
</evidence>
<feature type="transmembrane region" description="Helical" evidence="8">
    <location>
        <begin position="106"/>
        <end position="127"/>
    </location>
</feature>
<keyword evidence="3" id="KW-0813">Transport</keyword>
<dbReference type="Proteomes" id="UP001589793">
    <property type="component" value="Unassembled WGS sequence"/>
</dbReference>
<comment type="subcellular location">
    <subcellularLocation>
        <location evidence="1">Cell membrane</location>
        <topology evidence="1">Multi-pass membrane protein</topology>
    </subcellularLocation>
</comment>